<evidence type="ECO:0000256" key="6">
    <source>
        <dbReference type="ARBA" id="ARBA00023004"/>
    </source>
</evidence>
<dbReference type="InterPro" id="IPR008979">
    <property type="entry name" value="Galactose-bd-like_sf"/>
</dbReference>
<evidence type="ECO:0000256" key="5">
    <source>
        <dbReference type="ARBA" id="ARBA00022982"/>
    </source>
</evidence>
<dbReference type="InterPro" id="IPR011041">
    <property type="entry name" value="Quinoprot_gluc/sorb_DH_b-prop"/>
</dbReference>
<dbReference type="CDD" id="cd04084">
    <property type="entry name" value="CBM6_xylanase-like"/>
    <property type="match status" value="1"/>
</dbReference>
<dbReference type="Pfam" id="PF03422">
    <property type="entry name" value="CBM_6"/>
    <property type="match status" value="1"/>
</dbReference>
<protein>
    <submittedName>
        <fullName evidence="11">PQQ-dependent sugar dehydrogenase</fullName>
    </submittedName>
</protein>
<dbReference type="InterPro" id="IPR012938">
    <property type="entry name" value="Glc/Sorbosone_DH"/>
</dbReference>
<accession>A0ABS3JQ85</accession>
<proteinExistence type="predicted"/>
<dbReference type="InterPro" id="IPR011042">
    <property type="entry name" value="6-blade_b-propeller_TolB-like"/>
</dbReference>
<feature type="domain" description="PKD" evidence="8">
    <location>
        <begin position="488"/>
        <end position="571"/>
    </location>
</feature>
<dbReference type="EMBL" id="JAFMYW010000010">
    <property type="protein sequence ID" value="MBO0952164.1"/>
    <property type="molecule type" value="Genomic_DNA"/>
</dbReference>
<dbReference type="InterPro" id="IPR005084">
    <property type="entry name" value="CBM6"/>
</dbReference>
<feature type="domain" description="Cytochrome c" evidence="9">
    <location>
        <begin position="638"/>
        <end position="723"/>
    </location>
</feature>
<evidence type="ECO:0000313" key="12">
    <source>
        <dbReference type="Proteomes" id="UP000664628"/>
    </source>
</evidence>
<evidence type="ECO:0000256" key="1">
    <source>
        <dbReference type="ARBA" id="ARBA00022448"/>
    </source>
</evidence>
<name>A0ABS3JQ85_9BACT</name>
<dbReference type="Gene3D" id="1.10.760.10">
    <property type="entry name" value="Cytochrome c-like domain"/>
    <property type="match status" value="1"/>
</dbReference>
<dbReference type="PANTHER" id="PTHR19328">
    <property type="entry name" value="HEDGEHOG-INTERACTING PROTEIN"/>
    <property type="match status" value="1"/>
</dbReference>
<dbReference type="PROSITE" id="PS50093">
    <property type="entry name" value="PKD"/>
    <property type="match status" value="1"/>
</dbReference>
<evidence type="ECO:0000256" key="2">
    <source>
        <dbReference type="ARBA" id="ARBA00022617"/>
    </source>
</evidence>
<dbReference type="PROSITE" id="PS51007">
    <property type="entry name" value="CYTC"/>
    <property type="match status" value="1"/>
</dbReference>
<dbReference type="InterPro" id="IPR022409">
    <property type="entry name" value="PKD/Chitinase_dom"/>
</dbReference>
<dbReference type="SMART" id="SM00606">
    <property type="entry name" value="CBD_IV"/>
    <property type="match status" value="1"/>
</dbReference>
<dbReference type="Gene3D" id="2.120.10.30">
    <property type="entry name" value="TolB, C-terminal domain"/>
    <property type="match status" value="1"/>
</dbReference>
<keyword evidence="1" id="KW-0813">Transport</keyword>
<dbReference type="InterPro" id="IPR000601">
    <property type="entry name" value="PKD_dom"/>
</dbReference>
<dbReference type="SUPFAM" id="SSF46626">
    <property type="entry name" value="Cytochrome c"/>
    <property type="match status" value="1"/>
</dbReference>
<keyword evidence="2 7" id="KW-0349">Heme</keyword>
<evidence type="ECO:0000259" key="8">
    <source>
        <dbReference type="PROSITE" id="PS50093"/>
    </source>
</evidence>
<dbReference type="SUPFAM" id="SSF49785">
    <property type="entry name" value="Galactose-binding domain-like"/>
    <property type="match status" value="1"/>
</dbReference>
<keyword evidence="6 7" id="KW-0408">Iron</keyword>
<dbReference type="InterPro" id="IPR006584">
    <property type="entry name" value="Cellulose-bd_IV"/>
</dbReference>
<dbReference type="RefSeq" id="WP_207332117.1">
    <property type="nucleotide sequence ID" value="NZ_JAFMYW010000010.1"/>
</dbReference>
<gene>
    <name evidence="11" type="ORF">J2I46_26520</name>
</gene>
<dbReference type="Gene3D" id="2.60.120.260">
    <property type="entry name" value="Galactose-binding domain-like"/>
    <property type="match status" value="1"/>
</dbReference>
<dbReference type="Pfam" id="PF18911">
    <property type="entry name" value="PKD_4"/>
    <property type="match status" value="1"/>
</dbReference>
<dbReference type="InterPro" id="IPR002324">
    <property type="entry name" value="Cyt_c_ID"/>
</dbReference>
<dbReference type="PROSITE" id="PS51175">
    <property type="entry name" value="CBM6"/>
    <property type="match status" value="1"/>
</dbReference>
<dbReference type="Pfam" id="PF00034">
    <property type="entry name" value="Cytochrom_C"/>
    <property type="match status" value="1"/>
</dbReference>
<dbReference type="Gene3D" id="2.60.40.10">
    <property type="entry name" value="Immunoglobulins"/>
    <property type="match status" value="1"/>
</dbReference>
<organism evidence="11 12">
    <name type="scientific">Fibrella forsythiae</name>
    <dbReference type="NCBI Taxonomy" id="2817061"/>
    <lineage>
        <taxon>Bacteria</taxon>
        <taxon>Pseudomonadati</taxon>
        <taxon>Bacteroidota</taxon>
        <taxon>Cytophagia</taxon>
        <taxon>Cytophagales</taxon>
        <taxon>Spirosomataceae</taxon>
        <taxon>Fibrella</taxon>
    </lineage>
</organism>
<reference evidence="11 12" key="1">
    <citation type="submission" date="2021-03" db="EMBL/GenBank/DDBJ databases">
        <title>Fibrella sp. HMF5405 genome sequencing and assembly.</title>
        <authorList>
            <person name="Kang H."/>
            <person name="Kim H."/>
            <person name="Bae S."/>
            <person name="Joh K."/>
        </authorList>
    </citation>
    <scope>NUCLEOTIDE SEQUENCE [LARGE SCALE GENOMIC DNA]</scope>
    <source>
        <strain evidence="11 12">HMF5405</strain>
    </source>
</reference>
<comment type="caution">
    <text evidence="11">The sequence shown here is derived from an EMBL/GenBank/DDBJ whole genome shotgun (WGS) entry which is preliminary data.</text>
</comment>
<dbReference type="SUPFAM" id="SSF49299">
    <property type="entry name" value="PKD domain"/>
    <property type="match status" value="1"/>
</dbReference>
<dbReference type="InterPro" id="IPR013783">
    <property type="entry name" value="Ig-like_fold"/>
</dbReference>
<feature type="domain" description="CBM6" evidence="10">
    <location>
        <begin position="759"/>
        <end position="904"/>
    </location>
</feature>
<dbReference type="InterPro" id="IPR036909">
    <property type="entry name" value="Cyt_c-like_dom_sf"/>
</dbReference>
<evidence type="ECO:0000256" key="4">
    <source>
        <dbReference type="ARBA" id="ARBA00022729"/>
    </source>
</evidence>
<keyword evidence="5" id="KW-0249">Electron transport</keyword>
<keyword evidence="4" id="KW-0732">Signal</keyword>
<dbReference type="PANTHER" id="PTHR19328:SF75">
    <property type="entry name" value="ALDOSE SUGAR DEHYDROGENASE YLII"/>
    <property type="match status" value="1"/>
</dbReference>
<dbReference type="CDD" id="cd00146">
    <property type="entry name" value="PKD"/>
    <property type="match status" value="1"/>
</dbReference>
<evidence type="ECO:0000256" key="3">
    <source>
        <dbReference type="ARBA" id="ARBA00022723"/>
    </source>
</evidence>
<evidence type="ECO:0000259" key="10">
    <source>
        <dbReference type="PROSITE" id="PS51175"/>
    </source>
</evidence>
<keyword evidence="3 7" id="KW-0479">Metal-binding</keyword>
<dbReference type="Pfam" id="PF07995">
    <property type="entry name" value="GSDH"/>
    <property type="match status" value="1"/>
</dbReference>
<dbReference type="SUPFAM" id="SSF50952">
    <property type="entry name" value="Soluble quinoprotein glucose dehydrogenase"/>
    <property type="match status" value="1"/>
</dbReference>
<dbReference type="Proteomes" id="UP000664628">
    <property type="component" value="Unassembled WGS sequence"/>
</dbReference>
<evidence type="ECO:0000256" key="7">
    <source>
        <dbReference type="PROSITE-ProRule" id="PRU00433"/>
    </source>
</evidence>
<evidence type="ECO:0000259" key="9">
    <source>
        <dbReference type="PROSITE" id="PS51007"/>
    </source>
</evidence>
<dbReference type="InterPro" id="IPR009056">
    <property type="entry name" value="Cyt_c-like_dom"/>
</dbReference>
<dbReference type="SMART" id="SM00089">
    <property type="entry name" value="PKD"/>
    <property type="match status" value="1"/>
</dbReference>
<dbReference type="PRINTS" id="PR00606">
    <property type="entry name" value="CYTCHROMECID"/>
</dbReference>
<evidence type="ECO:0000313" key="11">
    <source>
        <dbReference type="EMBL" id="MBO0952164.1"/>
    </source>
</evidence>
<dbReference type="InterPro" id="IPR035986">
    <property type="entry name" value="PKD_dom_sf"/>
</dbReference>
<keyword evidence="12" id="KW-1185">Reference proteome</keyword>
<sequence length="920" mass="101861">MFHFPFKYGISLGVFLGATTLTTYLTGHEPMPNPAMQAMSDTTNRPEENRFKKTVLFNDLNEPMELAVAPDGRVFFVERAGKFYMYDPGQKKTRLLHDFPVKAVDKYLNGMLGMTIDPNFRKNHFLYFFYTIQDKDQTRQRIARFRVNDDSTLDLASEKSIIEFPIDLEVSAHTGGSLAWDAHGNLFISTGDNTVPFESNGHAPIDSRSGRLTFDAQRSAGNPNDLRGKILRIHVADDGSYTIPEGNLFPPGTSGTRPEIYVMGCRNPYRISVDPATSIVYWGEIGPDAGTDGVQGPRGYDEFNQARKAGNYGWPYFVGDNKPYFQYDFATKSVGALFDPNAPVNNSPNNTGMKNLPPTQKPMVWYPYNKSDEFPALGVGGRCAMGGPVYHFDPKLASTTKLPAYYDKALFVYDWMRNWVYAIRLDDNQNYQSMEPFMPTTGDFRRPVDMEIGPDGSVYMLEYGSVYGIDNDDARLVKVDFNGGNRAPVAQVTASDTLGSAPLTVAFKGDQSRDFDKGDQLRYEWRFDGKTVGSTVANPSYTFRKNGIYKTILKVSDQLGNASLDTMTIRVGNTLPQVAISVNQNSTFFPATQTPLAYSVSVKDKEDKVIDKKNVKVVLNYIPKVSSEPMMGHQQLTASFNLGKSLIAGSDCKACHQVAAKSVGPAFVDVAKKYRDDKTATARLANKVIVGGGGVWGEHAMSAHPQLSREDAAEMIKYVLSLGTEPTENRLPQQGNIVLKEHVGKAQEGRYMLTASYTDKGEANATTRSKLALMKSDVLMLRPTKVLGSEADELNNMTRQGKRLGNIHNQSYFVLKNIDLKGIDQLTYRYSSKDRDATVEVHTDSPTGPVISTLAYTATGGWNKFVELGTSIQNPGGKHNLYFVFVKADTPNRDLFSLDWLQFGTKTAATAGGREPSTGN</sequence>